<dbReference type="Gene3D" id="3.50.30.50">
    <property type="entry name" value="Putative cyclase"/>
    <property type="match status" value="1"/>
</dbReference>
<evidence type="ECO:0000256" key="2">
    <source>
        <dbReference type="SAM" id="MobiDB-lite"/>
    </source>
</evidence>
<dbReference type="InParanoid" id="A0A1Y2AXL8"/>
<evidence type="ECO:0000313" key="3">
    <source>
        <dbReference type="EMBL" id="ORY27318.1"/>
    </source>
</evidence>
<evidence type="ECO:0000313" key="4">
    <source>
        <dbReference type="Proteomes" id="UP000193986"/>
    </source>
</evidence>
<dbReference type="STRING" id="71784.A0A1Y2AXL8"/>
<dbReference type="Proteomes" id="UP000193986">
    <property type="component" value="Unassembled WGS sequence"/>
</dbReference>
<dbReference type="EMBL" id="MCFC01000039">
    <property type="protein sequence ID" value="ORY27318.1"/>
    <property type="molecule type" value="Genomic_DNA"/>
</dbReference>
<accession>A0A1Y2AXL8</accession>
<dbReference type="GO" id="GO:0004061">
    <property type="term" value="F:arylformamidase activity"/>
    <property type="evidence" value="ECO:0007669"/>
    <property type="project" value="InterPro"/>
</dbReference>
<dbReference type="SUPFAM" id="SSF102198">
    <property type="entry name" value="Putative cyclase"/>
    <property type="match status" value="1"/>
</dbReference>
<keyword evidence="4" id="KW-1185">Reference proteome</keyword>
<name>A0A1Y2AXL8_9TREE</name>
<dbReference type="PANTHER" id="PTHR34861">
    <property type="match status" value="1"/>
</dbReference>
<feature type="compositionally biased region" description="Polar residues" evidence="2">
    <location>
        <begin position="1"/>
        <end position="20"/>
    </location>
</feature>
<dbReference type="InterPro" id="IPR007325">
    <property type="entry name" value="KFase/CYL"/>
</dbReference>
<dbReference type="GO" id="GO:0019441">
    <property type="term" value="P:L-tryptophan catabolic process to kynurenine"/>
    <property type="evidence" value="ECO:0007669"/>
    <property type="project" value="InterPro"/>
</dbReference>
<organism evidence="3 4">
    <name type="scientific">Naematelia encephala</name>
    <dbReference type="NCBI Taxonomy" id="71784"/>
    <lineage>
        <taxon>Eukaryota</taxon>
        <taxon>Fungi</taxon>
        <taxon>Dikarya</taxon>
        <taxon>Basidiomycota</taxon>
        <taxon>Agaricomycotina</taxon>
        <taxon>Tremellomycetes</taxon>
        <taxon>Tremellales</taxon>
        <taxon>Naemateliaceae</taxon>
        <taxon>Naematelia</taxon>
    </lineage>
</organism>
<gene>
    <name evidence="3" type="ORF">BCR39DRAFT_538316</name>
</gene>
<comment type="similarity">
    <text evidence="1">Belongs to the Cyclase 1 superfamily.</text>
</comment>
<dbReference type="PANTHER" id="PTHR34861:SF11">
    <property type="entry name" value="CYCLASE"/>
    <property type="match status" value="1"/>
</dbReference>
<dbReference type="Pfam" id="PF04199">
    <property type="entry name" value="Cyclase"/>
    <property type="match status" value="1"/>
</dbReference>
<dbReference type="AlphaFoldDB" id="A0A1Y2AXL8"/>
<dbReference type="OrthoDB" id="5396at2759"/>
<dbReference type="InterPro" id="IPR037175">
    <property type="entry name" value="KFase_sf"/>
</dbReference>
<protein>
    <recommendedName>
        <fullName evidence="5">Cyclase-domain-containing protein</fullName>
    </recommendedName>
</protein>
<reference evidence="3 4" key="1">
    <citation type="submission" date="2016-07" db="EMBL/GenBank/DDBJ databases">
        <title>Pervasive Adenine N6-methylation of Active Genes in Fungi.</title>
        <authorList>
            <consortium name="DOE Joint Genome Institute"/>
            <person name="Mondo S.J."/>
            <person name="Dannebaum R.O."/>
            <person name="Kuo R.C."/>
            <person name="Labutti K."/>
            <person name="Haridas S."/>
            <person name="Kuo A."/>
            <person name="Salamov A."/>
            <person name="Ahrendt S.R."/>
            <person name="Lipzen A."/>
            <person name="Sullivan W."/>
            <person name="Andreopoulos W.B."/>
            <person name="Clum A."/>
            <person name="Lindquist E."/>
            <person name="Daum C."/>
            <person name="Ramamoorthy G.K."/>
            <person name="Gryganskyi A."/>
            <person name="Culley D."/>
            <person name="Magnuson J.K."/>
            <person name="James T.Y."/>
            <person name="O'Malley M.A."/>
            <person name="Stajich J.E."/>
            <person name="Spatafora J.W."/>
            <person name="Visel A."/>
            <person name="Grigoriev I.V."/>
        </authorList>
    </citation>
    <scope>NUCLEOTIDE SEQUENCE [LARGE SCALE GENOMIC DNA]</scope>
    <source>
        <strain evidence="3 4">68-887.2</strain>
    </source>
</reference>
<proteinExistence type="inferred from homology"/>
<sequence>MSTEDTSTSPLSISHLSTSPDHPLSSWPSIPPSPRGRSVLLTPSIVSSASENIITGQRFALDWPVYPSVIPLYGRMKAEHTVKRVDPRPSKSKDEAEEKGEIWQPCFDDFVHINTQGTTQWDYFLHFSYPHSGLFYGGLTAQEILDEKTGEIGVAAIAKAGGIQTRGILVDLPLFLSETGQEPHDPLKDRVEFTTLLSALEHFKLDPQVGDVLLLRLGFEDAILQDIERVAAGHETRLKGKWSGMIASHQLAKWIWSKGIIAVATDNPTFEEWPAPDRNMSMHPILLSGMGIMIGELLRLKSLAEECKKQDRWSFWFTSCPLMIEHGVASPPNAVAIL</sequence>
<evidence type="ECO:0008006" key="5">
    <source>
        <dbReference type="Google" id="ProtNLM"/>
    </source>
</evidence>
<evidence type="ECO:0000256" key="1">
    <source>
        <dbReference type="ARBA" id="ARBA00007865"/>
    </source>
</evidence>
<feature type="region of interest" description="Disordered" evidence="2">
    <location>
        <begin position="1"/>
        <end position="31"/>
    </location>
</feature>
<comment type="caution">
    <text evidence="3">The sequence shown here is derived from an EMBL/GenBank/DDBJ whole genome shotgun (WGS) entry which is preliminary data.</text>
</comment>